<feature type="domain" description="Fido" evidence="1">
    <location>
        <begin position="10"/>
        <end position="127"/>
    </location>
</feature>
<dbReference type="SUPFAM" id="SSF140931">
    <property type="entry name" value="Fic-like"/>
    <property type="match status" value="1"/>
</dbReference>
<evidence type="ECO:0000259" key="1">
    <source>
        <dbReference type="PROSITE" id="PS51459"/>
    </source>
</evidence>
<proteinExistence type="predicted"/>
<dbReference type="NCBIfam" id="TIGR01550">
    <property type="entry name" value="DOC_P1"/>
    <property type="match status" value="1"/>
</dbReference>
<evidence type="ECO:0000313" key="2">
    <source>
        <dbReference type="EMBL" id="MCX2803389.1"/>
    </source>
</evidence>
<dbReference type="InterPro" id="IPR036597">
    <property type="entry name" value="Fido-like_dom_sf"/>
</dbReference>
<accession>A0AB35I2U5</accession>
<dbReference type="EMBL" id="JAPHQB010000070">
    <property type="protein sequence ID" value="MCX2803389.1"/>
    <property type="molecule type" value="Genomic_DNA"/>
</dbReference>
<dbReference type="Proteomes" id="UP001209730">
    <property type="component" value="Unassembled WGS sequence"/>
</dbReference>
<dbReference type="PANTHER" id="PTHR39426">
    <property type="entry name" value="HOMOLOGY TO DEATH-ON-CURING PROTEIN OF PHAGE P1"/>
    <property type="match status" value="1"/>
</dbReference>
<dbReference type="PIRSF" id="PIRSF018297">
    <property type="entry name" value="Doc"/>
    <property type="match status" value="1"/>
</dbReference>
<evidence type="ECO:0000313" key="3">
    <source>
        <dbReference type="Proteomes" id="UP001209730"/>
    </source>
</evidence>
<dbReference type="AlphaFoldDB" id="A0AB35I2U5"/>
<dbReference type="Gene3D" id="1.20.120.1870">
    <property type="entry name" value="Fic/DOC protein, Fido domain"/>
    <property type="match status" value="1"/>
</dbReference>
<dbReference type="RefSeq" id="WP_266066776.1">
    <property type="nucleotide sequence ID" value="NZ_JAPHQB010000070.1"/>
</dbReference>
<dbReference type="InterPro" id="IPR053737">
    <property type="entry name" value="Type_II_TA_Toxin"/>
</dbReference>
<gene>
    <name evidence="2" type="ORF">OQJ68_16555</name>
</gene>
<dbReference type="InterPro" id="IPR006440">
    <property type="entry name" value="Doc"/>
</dbReference>
<comment type="caution">
    <text evidence="2">The sequence shown here is derived from an EMBL/GenBank/DDBJ whole genome shotgun (WGS) entry which is preliminary data.</text>
</comment>
<dbReference type="InterPro" id="IPR003812">
    <property type="entry name" value="Fido"/>
</dbReference>
<name>A0AB35I2U5_MICTH</name>
<dbReference type="Pfam" id="PF02661">
    <property type="entry name" value="Fic"/>
    <property type="match status" value="1"/>
</dbReference>
<dbReference type="PANTHER" id="PTHR39426:SF1">
    <property type="entry name" value="HOMOLOGY TO DEATH-ON-CURING PROTEIN OF PHAGE P1"/>
    <property type="match status" value="1"/>
</dbReference>
<sequence>MVIVDDLIHLDAPTIAAIHDTILESCPGLPGTKADSSVDAIVGRIQHNVFYRGLTSIEQVAAIYTEAIARGHVFNDGNKRTALIATITFLEWNGYEILASDDDLAKWVEDIAKKTKDCNQFAVWLKSKLRETEAAPEVEPS</sequence>
<organism evidence="2 3">
    <name type="scientific">Microbulbifer thermotolerans</name>
    <dbReference type="NCBI Taxonomy" id="252514"/>
    <lineage>
        <taxon>Bacteria</taxon>
        <taxon>Pseudomonadati</taxon>
        <taxon>Pseudomonadota</taxon>
        <taxon>Gammaproteobacteria</taxon>
        <taxon>Cellvibrionales</taxon>
        <taxon>Microbulbiferaceae</taxon>
        <taxon>Microbulbifer</taxon>
    </lineage>
</organism>
<dbReference type="GO" id="GO:0016301">
    <property type="term" value="F:kinase activity"/>
    <property type="evidence" value="ECO:0007669"/>
    <property type="project" value="InterPro"/>
</dbReference>
<dbReference type="PROSITE" id="PS51459">
    <property type="entry name" value="FIDO"/>
    <property type="match status" value="1"/>
</dbReference>
<reference evidence="2" key="1">
    <citation type="submission" date="2022-11" db="EMBL/GenBank/DDBJ databases">
        <title>Chitin-degrading and fungicidal potential of chitinolytic bacterial strains from marine environment of the Pacific Ocean regions.</title>
        <authorList>
            <person name="Pentekhina I."/>
            <person name="Nedashkovskaya O."/>
            <person name="Seitkalieva A."/>
            <person name="Podvolotskaya A."/>
            <person name="Tekutyeva L."/>
            <person name="Balabanova L."/>
        </authorList>
    </citation>
    <scope>NUCLEOTIDE SEQUENCE</scope>
    <source>
        <strain evidence="2">KMM 6838</strain>
    </source>
</reference>
<protein>
    <submittedName>
        <fullName evidence="2">Type II toxin-antitoxin system death-on-curing family toxin</fullName>
    </submittedName>
</protein>